<dbReference type="RefSeq" id="WP_225979903.1">
    <property type="nucleotide sequence ID" value="NZ_CP042431.1"/>
</dbReference>
<reference evidence="2 3" key="1">
    <citation type="submission" date="2019-02" db="EMBL/GenBank/DDBJ databases">
        <title>Genomic Encyclopedia of Type Strains, Phase IV (KMG-IV): sequencing the most valuable type-strain genomes for metagenomic binning, comparative biology and taxonomic classification.</title>
        <authorList>
            <person name="Goeker M."/>
        </authorList>
    </citation>
    <scope>NUCLEOTIDE SEQUENCE [LARGE SCALE GENOMIC DNA]</scope>
    <source>
        <strain evidence="2 3">DSM 18116</strain>
    </source>
</reference>
<dbReference type="InterPro" id="IPR025250">
    <property type="entry name" value="DUF4199"/>
</dbReference>
<dbReference type="EMBL" id="SGXA01000005">
    <property type="protein sequence ID" value="RZS65525.1"/>
    <property type="molecule type" value="Genomic_DNA"/>
</dbReference>
<sequence>MNDGKMESSNFVSHFQQSKIDFRMKKIVLSFGLIAGAIVTAMMIVATTMMYSNPEFKGNDLVGYATMLIAFAFIFVGVKSYRDKYNGGVISFGKAFKIGLYITLVASTIYVAVWLIEYYLFVPDFMEVYTKCAMKRAADSGATAAQLQEQARSMARYSEWYKNPLFVILLTYSEIVPVGLVVALISALILKRKAKPAVARS</sequence>
<proteinExistence type="predicted"/>
<dbReference type="Pfam" id="PF13858">
    <property type="entry name" value="DUF4199"/>
    <property type="match status" value="1"/>
</dbReference>
<keyword evidence="3" id="KW-1185">Reference proteome</keyword>
<evidence type="ECO:0000256" key="1">
    <source>
        <dbReference type="SAM" id="Phobius"/>
    </source>
</evidence>
<keyword evidence="1" id="KW-1133">Transmembrane helix</keyword>
<organism evidence="2 3">
    <name type="scientific">Pseudobacter ginsenosidimutans</name>
    <dbReference type="NCBI Taxonomy" id="661488"/>
    <lineage>
        <taxon>Bacteria</taxon>
        <taxon>Pseudomonadati</taxon>
        <taxon>Bacteroidota</taxon>
        <taxon>Chitinophagia</taxon>
        <taxon>Chitinophagales</taxon>
        <taxon>Chitinophagaceae</taxon>
        <taxon>Pseudobacter</taxon>
    </lineage>
</organism>
<keyword evidence="1" id="KW-0472">Membrane</keyword>
<evidence type="ECO:0000313" key="3">
    <source>
        <dbReference type="Proteomes" id="UP000293874"/>
    </source>
</evidence>
<name>A0A4Q7MBD4_9BACT</name>
<gene>
    <name evidence="2" type="ORF">EV199_5699</name>
</gene>
<accession>A0A4Q7MBD4</accession>
<keyword evidence="1" id="KW-0812">Transmembrane</keyword>
<feature type="transmembrane region" description="Helical" evidence="1">
    <location>
        <begin position="98"/>
        <end position="121"/>
    </location>
</feature>
<dbReference type="Proteomes" id="UP000293874">
    <property type="component" value="Unassembled WGS sequence"/>
</dbReference>
<feature type="transmembrane region" description="Helical" evidence="1">
    <location>
        <begin position="27"/>
        <end position="49"/>
    </location>
</feature>
<protein>
    <submittedName>
        <fullName evidence="2">Uncharacterized protein DUF4199</fullName>
    </submittedName>
</protein>
<comment type="caution">
    <text evidence="2">The sequence shown here is derived from an EMBL/GenBank/DDBJ whole genome shotgun (WGS) entry which is preliminary data.</text>
</comment>
<dbReference type="AlphaFoldDB" id="A0A4Q7MBD4"/>
<evidence type="ECO:0000313" key="2">
    <source>
        <dbReference type="EMBL" id="RZS65525.1"/>
    </source>
</evidence>
<feature type="transmembrane region" description="Helical" evidence="1">
    <location>
        <begin position="61"/>
        <end position="78"/>
    </location>
</feature>
<feature type="transmembrane region" description="Helical" evidence="1">
    <location>
        <begin position="165"/>
        <end position="190"/>
    </location>
</feature>